<evidence type="ECO:0000313" key="2">
    <source>
        <dbReference type="Proteomes" id="UP001293718"/>
    </source>
</evidence>
<name>A0ABU5IH74_9BURK</name>
<gene>
    <name evidence="1" type="ORF">SM757_17725</name>
</gene>
<reference evidence="1 2" key="1">
    <citation type="submission" date="2023-11" db="EMBL/GenBank/DDBJ databases">
        <title>Draft genome of Azohydromonas lata strain H1 (DSM1123), a polyhydroxyalkanoate producer.</title>
        <authorList>
            <person name="Traversa D."/>
            <person name="D'Addabbo P."/>
            <person name="Pazzani C."/>
            <person name="Manzari C."/>
            <person name="Chiara M."/>
            <person name="Scrascia M."/>
        </authorList>
    </citation>
    <scope>NUCLEOTIDE SEQUENCE [LARGE SCALE GENOMIC DNA]</scope>
    <source>
        <strain evidence="1 2">H1</strain>
    </source>
</reference>
<sequence length="214" mass="23590">MALDTDLLLKVHLPAGLPPDVDPAVVQSLERAVERATALVLQAAVPAQVLARADELAGQLAAVAGQLAEPGQELLEERLRRVNTIRRMLAEGDWLTAEEINRLQPAPPTNKSLPASDWKRRGRVFSVTHGGREYYARWQFDAGYAPLPIVKPLLEALGPGRDPWALSAWFHFPNAWLVRMAADGREAPTPPKDLLHEADAVLEAARRYDRSHVA</sequence>
<dbReference type="EMBL" id="JAXOJX010000029">
    <property type="protein sequence ID" value="MDZ5458419.1"/>
    <property type="molecule type" value="Genomic_DNA"/>
</dbReference>
<keyword evidence="2" id="KW-1185">Reference proteome</keyword>
<organism evidence="1 2">
    <name type="scientific">Azohydromonas lata</name>
    <dbReference type="NCBI Taxonomy" id="45677"/>
    <lineage>
        <taxon>Bacteria</taxon>
        <taxon>Pseudomonadati</taxon>
        <taxon>Pseudomonadota</taxon>
        <taxon>Betaproteobacteria</taxon>
        <taxon>Burkholderiales</taxon>
        <taxon>Sphaerotilaceae</taxon>
        <taxon>Azohydromonas</taxon>
    </lineage>
</organism>
<protein>
    <submittedName>
        <fullName evidence="1">Uncharacterized protein</fullName>
    </submittedName>
</protein>
<dbReference type="Proteomes" id="UP001293718">
    <property type="component" value="Unassembled WGS sequence"/>
</dbReference>
<evidence type="ECO:0000313" key="1">
    <source>
        <dbReference type="EMBL" id="MDZ5458419.1"/>
    </source>
</evidence>
<proteinExistence type="predicted"/>
<accession>A0ABU5IH74</accession>
<comment type="caution">
    <text evidence="1">The sequence shown here is derived from an EMBL/GenBank/DDBJ whole genome shotgun (WGS) entry which is preliminary data.</text>
</comment>
<dbReference type="RefSeq" id="WP_322466497.1">
    <property type="nucleotide sequence ID" value="NZ_JAXOJX010000029.1"/>
</dbReference>